<evidence type="ECO:0000313" key="4">
    <source>
        <dbReference type="EMBL" id="KAK7677559.1"/>
    </source>
</evidence>
<feature type="region of interest" description="Disordered" evidence="1">
    <location>
        <begin position="50"/>
        <end position="69"/>
    </location>
</feature>
<dbReference type="AlphaFoldDB" id="A0AAW0FHF1"/>
<feature type="signal peptide" evidence="3">
    <location>
        <begin position="1"/>
        <end position="25"/>
    </location>
</feature>
<dbReference type="EMBL" id="JASBNA010000086">
    <property type="protein sequence ID" value="KAK7677559.1"/>
    <property type="molecule type" value="Genomic_DNA"/>
</dbReference>
<feature type="region of interest" description="Disordered" evidence="1">
    <location>
        <begin position="189"/>
        <end position="208"/>
    </location>
</feature>
<comment type="caution">
    <text evidence="4">The sequence shown here is derived from an EMBL/GenBank/DDBJ whole genome shotgun (WGS) entry which is preliminary data.</text>
</comment>
<keyword evidence="2" id="KW-0812">Transmembrane</keyword>
<evidence type="ECO:0000256" key="2">
    <source>
        <dbReference type="SAM" id="Phobius"/>
    </source>
</evidence>
<evidence type="ECO:0000313" key="5">
    <source>
        <dbReference type="Proteomes" id="UP001385951"/>
    </source>
</evidence>
<feature type="compositionally biased region" description="Polar residues" evidence="1">
    <location>
        <begin position="195"/>
        <end position="208"/>
    </location>
</feature>
<feature type="chain" id="PRO_5043328910" evidence="3">
    <location>
        <begin position="26"/>
        <end position="208"/>
    </location>
</feature>
<keyword evidence="2" id="KW-1133">Transmembrane helix</keyword>
<dbReference type="Proteomes" id="UP001385951">
    <property type="component" value="Unassembled WGS sequence"/>
</dbReference>
<gene>
    <name evidence="4" type="ORF">QCA50_019468</name>
</gene>
<sequence length="208" mass="23228">MIILAIYYTLADVVLLWQCLVYGHGDSSPDYVHLSPANPMNEDVLETVLSRPEESEQQEGANIDEESQISKSDSLSPLMTTLYKSLMVLLVISAGLIGWYISYLKDANKKHHKKPQDLVYDPLAQFFAGSFGTLALDFTIFIQFFLYNENENYDNYNESDCDSCSANEITNTSGPSRTKKNGGTLEERRLLNGDAVSSDNNHAYGSTN</sequence>
<accession>A0AAW0FHF1</accession>
<proteinExistence type="predicted"/>
<keyword evidence="5" id="KW-1185">Reference proteome</keyword>
<protein>
    <submittedName>
        <fullName evidence="4">Uncharacterized protein</fullName>
    </submittedName>
</protein>
<evidence type="ECO:0000256" key="3">
    <source>
        <dbReference type="SAM" id="SignalP"/>
    </source>
</evidence>
<reference evidence="4 5" key="1">
    <citation type="submission" date="2022-09" db="EMBL/GenBank/DDBJ databases">
        <authorList>
            <person name="Palmer J.M."/>
        </authorList>
    </citation>
    <scope>NUCLEOTIDE SEQUENCE [LARGE SCALE GENOMIC DNA]</scope>
    <source>
        <strain evidence="4 5">DSM 7382</strain>
    </source>
</reference>
<keyword evidence="2" id="KW-0472">Membrane</keyword>
<evidence type="ECO:0000256" key="1">
    <source>
        <dbReference type="SAM" id="MobiDB-lite"/>
    </source>
</evidence>
<feature type="transmembrane region" description="Helical" evidence="2">
    <location>
        <begin position="82"/>
        <end position="102"/>
    </location>
</feature>
<name>A0AAW0FHF1_9APHY</name>
<feature type="transmembrane region" description="Helical" evidence="2">
    <location>
        <begin position="123"/>
        <end position="146"/>
    </location>
</feature>
<organism evidence="4 5">
    <name type="scientific">Cerrena zonata</name>
    <dbReference type="NCBI Taxonomy" id="2478898"/>
    <lineage>
        <taxon>Eukaryota</taxon>
        <taxon>Fungi</taxon>
        <taxon>Dikarya</taxon>
        <taxon>Basidiomycota</taxon>
        <taxon>Agaricomycotina</taxon>
        <taxon>Agaricomycetes</taxon>
        <taxon>Polyporales</taxon>
        <taxon>Cerrenaceae</taxon>
        <taxon>Cerrena</taxon>
    </lineage>
</organism>
<keyword evidence="3" id="KW-0732">Signal</keyword>